<feature type="compositionally biased region" description="Basic residues" evidence="7">
    <location>
        <begin position="563"/>
        <end position="576"/>
    </location>
</feature>
<evidence type="ECO:0000313" key="11">
    <source>
        <dbReference type="Proteomes" id="UP001250858"/>
    </source>
</evidence>
<dbReference type="InterPro" id="IPR036651">
    <property type="entry name" value="Gln_synt_N_sf"/>
</dbReference>
<dbReference type="Gene3D" id="3.10.20.70">
    <property type="entry name" value="Glutamine synthetase, N-terminal domain"/>
    <property type="match status" value="1"/>
</dbReference>
<evidence type="ECO:0000259" key="8">
    <source>
        <dbReference type="PROSITE" id="PS51986"/>
    </source>
</evidence>
<evidence type="ECO:0000256" key="4">
    <source>
        <dbReference type="ARBA" id="ARBA00022840"/>
    </source>
</evidence>
<accession>A0ABY9RUZ2</accession>
<feature type="compositionally biased region" description="Basic residues" evidence="7">
    <location>
        <begin position="525"/>
        <end position="556"/>
    </location>
</feature>
<feature type="compositionally biased region" description="Basic and acidic residues" evidence="7">
    <location>
        <begin position="456"/>
        <end position="465"/>
    </location>
</feature>
<feature type="compositionally biased region" description="Basic residues" evidence="7">
    <location>
        <begin position="469"/>
        <end position="487"/>
    </location>
</feature>
<dbReference type="SUPFAM" id="SSF55931">
    <property type="entry name" value="Glutamine synthetase/guanido kinase"/>
    <property type="match status" value="1"/>
</dbReference>
<feature type="compositionally biased region" description="Basic residues" evidence="7">
    <location>
        <begin position="637"/>
        <end position="658"/>
    </location>
</feature>
<dbReference type="InterPro" id="IPR008146">
    <property type="entry name" value="Gln_synth_cat_dom"/>
</dbReference>
<dbReference type="Pfam" id="PF03951">
    <property type="entry name" value="Gln-synt_N"/>
    <property type="match status" value="1"/>
</dbReference>
<protein>
    <submittedName>
        <fullName evidence="10">Glutamine synthetase family protein</fullName>
        <ecNumber evidence="10">6.3.1.-</ecNumber>
    </submittedName>
</protein>
<sequence>MIRHTTTHEPEQDADQVGDRIDQDVDFVQLLFTDIAGRLKTLEVPAARWAEVRDRGWTLDGSVLLGYGDAEHSDLRLKPDPDTFVHRPWTTPSGRSVGMVFCEVLDAAGRPFAADPRAVLRRAVAASEARGQRPVFGVEAEFYLLRGTDSGSAGVPADSSGYWDLSVDEQADEVCRDIGEALELMGLTVDGHHHEVCHGQREIVFRHGDALATADRLLLLKHTARVMARRRGLTAVFMPKPLAHLYGNALHVHVSLEGTGPGADARPLFHDGDDPMGMSALFRGSLAGVLDHAPALTALGNPTVNSYKRLVPASGTPVHRSWARHNRSTAFKVVGDPAAPRSMRLEMRSPDPSANPYLLFAGVLAAFADGQDRDLKLPEACEVPADELTGDELAVRGIAELPTDLPSALRALSDDTTVTAALGPLAAHAVDHNARADWAAWHRVITPGRSSGTGRTGDRADRRLEPPSPHRRNRPHARHRRQHRRPDRRPVPRPPVDRPVLHHRAGHRRDPARTGRLHDGPVHGTGRRRPVRPRRRTGARRQRPRPRPPGRLRRVPRPGLPAARRRRPGARPRPRRARGEGRRPHPVRPGRRGPRPGGRRTGPDPPDPRPGAARGNRPGGGRGAGGGRGERGQRRDRAGRRCRGRGGWRCRAHRRAGR</sequence>
<evidence type="ECO:0000256" key="6">
    <source>
        <dbReference type="RuleBase" id="RU000384"/>
    </source>
</evidence>
<gene>
    <name evidence="10" type="ORF">RGF97_15595</name>
</gene>
<dbReference type="Pfam" id="PF00120">
    <property type="entry name" value="Gln-synt_C"/>
    <property type="match status" value="1"/>
</dbReference>
<feature type="region of interest" description="Disordered" evidence="7">
    <location>
        <begin position="446"/>
        <end position="658"/>
    </location>
</feature>
<keyword evidence="4" id="KW-0067">ATP-binding</keyword>
<dbReference type="EC" id="6.3.1.-" evidence="10"/>
<dbReference type="PROSITE" id="PS51986">
    <property type="entry name" value="GS_BETA_GRASP"/>
    <property type="match status" value="1"/>
</dbReference>
<evidence type="ECO:0000256" key="3">
    <source>
        <dbReference type="ARBA" id="ARBA00022741"/>
    </source>
</evidence>
<dbReference type="InterPro" id="IPR008147">
    <property type="entry name" value="Gln_synt_N"/>
</dbReference>
<proteinExistence type="inferred from homology"/>
<comment type="similarity">
    <text evidence="1 5 6">Belongs to the glutamine synthetase family.</text>
</comment>
<keyword evidence="11" id="KW-1185">Reference proteome</keyword>
<keyword evidence="3" id="KW-0547">Nucleotide-binding</keyword>
<feature type="compositionally biased region" description="Basic and acidic residues" evidence="7">
    <location>
        <begin position="508"/>
        <end position="521"/>
    </location>
</feature>
<evidence type="ECO:0000256" key="5">
    <source>
        <dbReference type="PROSITE-ProRule" id="PRU01330"/>
    </source>
</evidence>
<dbReference type="PANTHER" id="PTHR43785:SF12">
    <property type="entry name" value="TYPE-1 GLUTAMINE SYNTHETASE 2"/>
    <property type="match status" value="1"/>
</dbReference>
<evidence type="ECO:0000256" key="1">
    <source>
        <dbReference type="ARBA" id="ARBA00009897"/>
    </source>
</evidence>
<evidence type="ECO:0000256" key="2">
    <source>
        <dbReference type="ARBA" id="ARBA00022598"/>
    </source>
</evidence>
<dbReference type="GO" id="GO:0016874">
    <property type="term" value="F:ligase activity"/>
    <property type="evidence" value="ECO:0007669"/>
    <property type="project" value="UniProtKB-KW"/>
</dbReference>
<feature type="domain" description="GS beta-grasp" evidence="8">
    <location>
        <begin position="23"/>
        <end position="109"/>
    </location>
</feature>
<dbReference type="InterPro" id="IPR014746">
    <property type="entry name" value="Gln_synth/guanido_kin_cat_dom"/>
</dbReference>
<feature type="domain" description="GS catalytic" evidence="9">
    <location>
        <begin position="116"/>
        <end position="486"/>
    </location>
</feature>
<dbReference type="PROSITE" id="PS51987">
    <property type="entry name" value="GS_CATALYTIC"/>
    <property type="match status" value="1"/>
</dbReference>
<feature type="compositionally biased region" description="Basic residues" evidence="7">
    <location>
        <begin position="584"/>
        <end position="598"/>
    </location>
</feature>
<dbReference type="PANTHER" id="PTHR43785">
    <property type="entry name" value="GAMMA-GLUTAMYLPUTRESCINE SYNTHETASE"/>
    <property type="match status" value="1"/>
</dbReference>
<name>A0ABY9RUZ2_9ACTN</name>
<dbReference type="EMBL" id="CP133762">
    <property type="protein sequence ID" value="WMX45985.1"/>
    <property type="molecule type" value="Genomic_DNA"/>
</dbReference>
<dbReference type="Proteomes" id="UP001250858">
    <property type="component" value="Chromosome"/>
</dbReference>
<dbReference type="SMART" id="SM01230">
    <property type="entry name" value="Gln-synt_C"/>
    <property type="match status" value="1"/>
</dbReference>
<feature type="compositionally biased region" description="Gly residues" evidence="7">
    <location>
        <begin position="617"/>
        <end position="627"/>
    </location>
</feature>
<keyword evidence="2 10" id="KW-0436">Ligase</keyword>
<dbReference type="SUPFAM" id="SSF54368">
    <property type="entry name" value="Glutamine synthetase, N-terminal domain"/>
    <property type="match status" value="1"/>
</dbReference>
<dbReference type="Gene3D" id="3.30.590.10">
    <property type="entry name" value="Glutamine synthetase/guanido kinase, catalytic domain"/>
    <property type="match status" value="1"/>
</dbReference>
<reference evidence="10 11" key="1">
    <citation type="submission" date="2023-09" db="EMBL/GenBank/DDBJ databases">
        <title>Complete genome of Streptomyces roseicoloratus T14.</title>
        <authorList>
            <person name="Bashizi T."/>
            <person name="Kim M.-J."/>
            <person name="Lee G."/>
            <person name="Tagele S.B."/>
            <person name="Shin J.-H."/>
        </authorList>
    </citation>
    <scope>NUCLEOTIDE SEQUENCE [LARGE SCALE GENOMIC DNA]</scope>
    <source>
        <strain evidence="10 11">T14</strain>
    </source>
</reference>
<evidence type="ECO:0000256" key="7">
    <source>
        <dbReference type="SAM" id="MobiDB-lite"/>
    </source>
</evidence>
<organism evidence="10 11">
    <name type="scientific">Streptomyces roseicoloratus</name>
    <dbReference type="NCBI Taxonomy" id="2508722"/>
    <lineage>
        <taxon>Bacteria</taxon>
        <taxon>Bacillati</taxon>
        <taxon>Actinomycetota</taxon>
        <taxon>Actinomycetes</taxon>
        <taxon>Kitasatosporales</taxon>
        <taxon>Streptomycetaceae</taxon>
        <taxon>Streptomyces</taxon>
    </lineage>
</organism>
<evidence type="ECO:0000259" key="9">
    <source>
        <dbReference type="PROSITE" id="PS51987"/>
    </source>
</evidence>
<evidence type="ECO:0000313" key="10">
    <source>
        <dbReference type="EMBL" id="WMX45985.1"/>
    </source>
</evidence>